<name>A0A4P9UN05_METBY</name>
<dbReference type="Gene3D" id="3.30.2310.20">
    <property type="entry name" value="RelE-like"/>
    <property type="match status" value="1"/>
</dbReference>
<organism evidence="2 3">
    <name type="scientific">Methylotuvimicrobium buryatense</name>
    <name type="common">Methylomicrobium buryatense</name>
    <dbReference type="NCBI Taxonomy" id="95641"/>
    <lineage>
        <taxon>Bacteria</taxon>
        <taxon>Pseudomonadati</taxon>
        <taxon>Pseudomonadota</taxon>
        <taxon>Gammaproteobacteria</taxon>
        <taxon>Methylococcales</taxon>
        <taxon>Methylococcaceae</taxon>
        <taxon>Methylotuvimicrobium</taxon>
    </lineage>
</organism>
<evidence type="ECO:0000313" key="3">
    <source>
        <dbReference type="Proteomes" id="UP000305881"/>
    </source>
</evidence>
<dbReference type="InterPro" id="IPR007712">
    <property type="entry name" value="RelE/ParE_toxin"/>
</dbReference>
<protein>
    <submittedName>
        <fullName evidence="2">Type II toxin-antitoxin system RelE/ParE family toxin</fullName>
    </submittedName>
</protein>
<evidence type="ECO:0000313" key="2">
    <source>
        <dbReference type="EMBL" id="QCW80856.1"/>
    </source>
</evidence>
<dbReference type="EMBL" id="CP035467">
    <property type="protein sequence ID" value="QCW80856.1"/>
    <property type="molecule type" value="Genomic_DNA"/>
</dbReference>
<gene>
    <name evidence="2" type="ORF">EQU24_00235</name>
</gene>
<sequence length="99" mass="11075">MALRIRIAARAANQIRKASEWWSVNRPSVPNAIATDFGEAVALLAEQPGIGAKYKGSRTVGVRRLFLSRVGYFSYYKAEGSFLHVLAFWHASREHQPSL</sequence>
<evidence type="ECO:0000256" key="1">
    <source>
        <dbReference type="ARBA" id="ARBA00022649"/>
    </source>
</evidence>
<reference evidence="3" key="1">
    <citation type="journal article" date="2019" name="J. Bacteriol.">
        <title>A Mutagenic Screen Identifies a TonB-Dependent Receptor Required for the Lanthanide Metal Switch in the Type I Methanotroph 'Methylotuvimicrobium buryatense' 5GB1C.</title>
        <authorList>
            <person name="Groom J.D."/>
            <person name="Ford S.M."/>
            <person name="Pesesky M.W."/>
            <person name="Lidstrom M.E."/>
        </authorList>
    </citation>
    <scope>NUCLEOTIDE SEQUENCE [LARGE SCALE GENOMIC DNA]</scope>
    <source>
        <strain evidence="3">5GB1C</strain>
    </source>
</reference>
<keyword evidence="3" id="KW-1185">Reference proteome</keyword>
<keyword evidence="1" id="KW-1277">Toxin-antitoxin system</keyword>
<dbReference type="Pfam" id="PF05016">
    <property type="entry name" value="ParE_toxin"/>
    <property type="match status" value="1"/>
</dbReference>
<dbReference type="AlphaFoldDB" id="A0A4P9UN05"/>
<dbReference type="OrthoDB" id="9809155at2"/>
<proteinExistence type="predicted"/>
<dbReference type="KEGG" id="mbur:EQU24_00235"/>
<dbReference type="Proteomes" id="UP000305881">
    <property type="component" value="Chromosome"/>
</dbReference>
<dbReference type="RefSeq" id="WP_017841433.1">
    <property type="nucleotide sequence ID" value="NZ_CP035467.1"/>
</dbReference>
<dbReference type="InterPro" id="IPR035093">
    <property type="entry name" value="RelE/ParE_toxin_dom_sf"/>
</dbReference>
<accession>A0A4P9UN05</accession>